<dbReference type="PROSITE" id="PS50109">
    <property type="entry name" value="HIS_KIN"/>
    <property type="match status" value="1"/>
</dbReference>
<dbReference type="PROSITE" id="PS50110">
    <property type="entry name" value="RESPONSE_REGULATORY"/>
    <property type="match status" value="1"/>
</dbReference>
<dbReference type="SUPFAM" id="SSF47384">
    <property type="entry name" value="Homodimeric domain of signal transducing histidine kinase"/>
    <property type="match status" value="1"/>
</dbReference>
<evidence type="ECO:0000256" key="1">
    <source>
        <dbReference type="ARBA" id="ARBA00000085"/>
    </source>
</evidence>
<keyword evidence="9" id="KW-0418">Kinase</keyword>
<dbReference type="FunFam" id="3.30.565.10:FF:000010">
    <property type="entry name" value="Sensor histidine kinase RcsC"/>
    <property type="match status" value="1"/>
</dbReference>
<dbReference type="EC" id="2.7.13.3" evidence="2"/>
<evidence type="ECO:0000313" key="9">
    <source>
        <dbReference type="EMBL" id="AGF79279.1"/>
    </source>
</evidence>
<dbReference type="InterPro" id="IPR001789">
    <property type="entry name" value="Sig_transdc_resp-reg_receiver"/>
</dbReference>
<dbReference type="Proteomes" id="UP000011721">
    <property type="component" value="Chromosome"/>
</dbReference>
<dbReference type="Pfam" id="PF00072">
    <property type="entry name" value="Response_reg"/>
    <property type="match status" value="1"/>
</dbReference>
<dbReference type="InterPro" id="IPR004358">
    <property type="entry name" value="Sig_transdc_His_kin-like_C"/>
</dbReference>
<keyword evidence="6" id="KW-1133">Transmembrane helix</keyword>
<evidence type="ECO:0000259" key="8">
    <source>
        <dbReference type="PROSITE" id="PS50110"/>
    </source>
</evidence>
<protein>
    <recommendedName>
        <fullName evidence="2">histidine kinase</fullName>
        <ecNumber evidence="2">2.7.13.3</ecNumber>
    </recommendedName>
</protein>
<feature type="transmembrane region" description="Helical" evidence="6">
    <location>
        <begin position="273"/>
        <end position="292"/>
    </location>
</feature>
<dbReference type="Gene3D" id="1.10.287.130">
    <property type="match status" value="1"/>
</dbReference>
<dbReference type="SUPFAM" id="SSF55874">
    <property type="entry name" value="ATPase domain of HSP90 chaperone/DNA topoisomerase II/histidine kinase"/>
    <property type="match status" value="1"/>
</dbReference>
<evidence type="ECO:0000259" key="7">
    <source>
        <dbReference type="PROSITE" id="PS50109"/>
    </source>
</evidence>
<dbReference type="PRINTS" id="PR00344">
    <property type="entry name" value="BCTRLSENSOR"/>
</dbReference>
<keyword evidence="9" id="KW-0808">Transferase</keyword>
<dbReference type="Pfam" id="PF02518">
    <property type="entry name" value="HATPase_c"/>
    <property type="match status" value="1"/>
</dbReference>
<feature type="domain" description="Histidine kinase" evidence="7">
    <location>
        <begin position="383"/>
        <end position="605"/>
    </location>
</feature>
<organism evidence="9 10">
    <name type="scientific">Desulfocapsa sulfexigens (strain DSM 10523 / SB164P1)</name>
    <dbReference type="NCBI Taxonomy" id="1167006"/>
    <lineage>
        <taxon>Bacteria</taxon>
        <taxon>Pseudomonadati</taxon>
        <taxon>Thermodesulfobacteriota</taxon>
        <taxon>Desulfobulbia</taxon>
        <taxon>Desulfobulbales</taxon>
        <taxon>Desulfocapsaceae</taxon>
        <taxon>Desulfocapsa</taxon>
    </lineage>
</organism>
<dbReference type="GO" id="GO:0000155">
    <property type="term" value="F:phosphorelay sensor kinase activity"/>
    <property type="evidence" value="ECO:0007669"/>
    <property type="project" value="InterPro"/>
</dbReference>
<evidence type="ECO:0000313" key="10">
    <source>
        <dbReference type="Proteomes" id="UP000011721"/>
    </source>
</evidence>
<keyword evidence="6" id="KW-0812">Transmembrane</keyword>
<dbReference type="KEGG" id="dsf:UWK_02744"/>
<feature type="modified residue" description="4-aspartylphosphate" evidence="4">
    <location>
        <position position="679"/>
    </location>
</feature>
<keyword evidence="5" id="KW-0175">Coiled coil</keyword>
<dbReference type="InterPro" id="IPR036890">
    <property type="entry name" value="HATPase_C_sf"/>
</dbReference>
<keyword evidence="6" id="KW-0472">Membrane</keyword>
<dbReference type="SMART" id="SM00448">
    <property type="entry name" value="REC"/>
    <property type="match status" value="1"/>
</dbReference>
<dbReference type="SMART" id="SM00388">
    <property type="entry name" value="HisKA"/>
    <property type="match status" value="1"/>
</dbReference>
<dbReference type="Gene3D" id="3.40.50.2300">
    <property type="match status" value="1"/>
</dbReference>
<evidence type="ECO:0000256" key="2">
    <source>
        <dbReference type="ARBA" id="ARBA00012438"/>
    </source>
</evidence>
<dbReference type="PANTHER" id="PTHR45339:SF5">
    <property type="entry name" value="HISTIDINE KINASE"/>
    <property type="match status" value="1"/>
</dbReference>
<dbReference type="CDD" id="cd17546">
    <property type="entry name" value="REC_hyHK_CKI1_RcsC-like"/>
    <property type="match status" value="1"/>
</dbReference>
<dbReference type="eggNOG" id="COG2205">
    <property type="taxonomic scope" value="Bacteria"/>
</dbReference>
<reference evidence="10" key="1">
    <citation type="journal article" date="2013" name="Stand. Genomic Sci.">
        <title>Complete genome sequence of Desulfocapsa sulfexigens, a marine deltaproteobacterium specialized in disproportionating inorganic sulfur compounds.</title>
        <authorList>
            <person name="Finster K.W."/>
            <person name="Kjeldsen K.U."/>
            <person name="Kube M."/>
            <person name="Reinhardt R."/>
            <person name="Mussmann M."/>
            <person name="Amann R."/>
            <person name="Schreiber L."/>
        </authorList>
    </citation>
    <scope>NUCLEOTIDE SEQUENCE [LARGE SCALE GENOMIC DNA]</scope>
    <source>
        <strain evidence="10">DSM 10523 / SB164P1</strain>
    </source>
</reference>
<feature type="coiled-coil region" evidence="5">
    <location>
        <begin position="328"/>
        <end position="362"/>
    </location>
</feature>
<feature type="transmembrane region" description="Helical" evidence="6">
    <location>
        <begin position="12"/>
        <end position="29"/>
    </location>
</feature>
<evidence type="ECO:0000256" key="5">
    <source>
        <dbReference type="SAM" id="Coils"/>
    </source>
</evidence>
<dbReference type="HOGENOM" id="CLU_000445_104_15_7"/>
<comment type="catalytic activity">
    <reaction evidence="1">
        <text>ATP + protein L-histidine = ADP + protein N-phospho-L-histidine.</text>
        <dbReference type="EC" id="2.7.13.3"/>
    </reaction>
</comment>
<dbReference type="InterPro" id="IPR003594">
    <property type="entry name" value="HATPase_dom"/>
</dbReference>
<proteinExistence type="predicted"/>
<dbReference type="InterPro" id="IPR036097">
    <property type="entry name" value="HisK_dim/P_sf"/>
</dbReference>
<dbReference type="Gene3D" id="6.10.340.10">
    <property type="match status" value="1"/>
</dbReference>
<dbReference type="InterPro" id="IPR003661">
    <property type="entry name" value="HisK_dim/P_dom"/>
</dbReference>
<dbReference type="eggNOG" id="COG0784">
    <property type="taxonomic scope" value="Bacteria"/>
</dbReference>
<keyword evidence="3 4" id="KW-0597">Phosphoprotein</keyword>
<dbReference type="AlphaFoldDB" id="M1NI72"/>
<evidence type="ECO:0000256" key="4">
    <source>
        <dbReference type="PROSITE-ProRule" id="PRU00169"/>
    </source>
</evidence>
<dbReference type="InterPro" id="IPR005467">
    <property type="entry name" value="His_kinase_dom"/>
</dbReference>
<gene>
    <name evidence="9" type="ordered locus">UWK_02744</name>
</gene>
<evidence type="ECO:0000256" key="3">
    <source>
        <dbReference type="ARBA" id="ARBA00022553"/>
    </source>
</evidence>
<dbReference type="STRING" id="1167006.UWK_02744"/>
<dbReference type="InterPro" id="IPR011006">
    <property type="entry name" value="CheY-like_superfamily"/>
</dbReference>
<dbReference type="EMBL" id="CP003985">
    <property type="protein sequence ID" value="AGF79279.1"/>
    <property type="molecule type" value="Genomic_DNA"/>
</dbReference>
<dbReference type="Gene3D" id="3.30.565.10">
    <property type="entry name" value="Histidine kinase-like ATPase, C-terminal domain"/>
    <property type="match status" value="1"/>
</dbReference>
<sequence>MHTTIRTRILSIFIAVTLIQALLMGVFFLHQNHQTRDTHVRLQLQGVTKKIKSQLALFLNRNLHGLELIGRQIEHIAPKEYQRHDLLATLTDSNSAFSSIVFYDSDGIIRNQVSNNTIEKIPPPPCLTQNPALFQTPYHSGKPYVTQLTIEDGTFPVLAICQPVKFLNNSSVAGVLSALLPYDQLQQFLQKSILPPDINVLILSKDGKVLSQTPQNSSSPTSFPSDQQWNGTVVIDNTSYVSAMSSLDFHGELFHIVAKIEALKSGSSEKPSFLLLGFFILLLLLLSTLVGWTTNKKIIEPLQLLANESTTLLQGKNIIISPPADTEFQKLANAMNTLNLRLQEANSSLEEEVKRRRNEEKSAIQAKVNAEKANQAKSIFLANMSHEIRSPLHALLAIFDMFEKGSLSTEQKQLLSMAKVSGQQLQTVVDSILDLSHIESGKFHLHHAPFSLSQVITEVVTLMRIQTNDKDILITSTLESDIPDKLIGDGGRIRQILINLIGNSIKFSKQGTIELNVALQSTPSETEVELLFTVRDSGIGVSDTARQTIFDAFNRGDIEKERVIDGIGLGLAISAEFVEHMRGRLWLGESNEKGSTFHFTILCDIDRKEEPEIQTKNIPTAPLKKLLGIRVFLAEDEFINQRLISAYLEEQGCDVTVCENGQELIDLMEKNHADIILMDIQMPVLNGLDATEIIRKKEKETGKFSVPIIALTAQATTDFEQKCKLAGMDGYLTKPIPFKQLIAIIDKLVAR</sequence>
<keyword evidence="10" id="KW-1185">Reference proteome</keyword>
<dbReference type="PANTHER" id="PTHR45339">
    <property type="entry name" value="HYBRID SIGNAL TRANSDUCTION HISTIDINE KINASE J"/>
    <property type="match status" value="1"/>
</dbReference>
<dbReference type="CDD" id="cd00082">
    <property type="entry name" value="HisKA"/>
    <property type="match status" value="1"/>
</dbReference>
<feature type="domain" description="Response regulatory" evidence="8">
    <location>
        <begin position="630"/>
        <end position="749"/>
    </location>
</feature>
<name>M1NI72_DESSD</name>
<dbReference type="Pfam" id="PF00512">
    <property type="entry name" value="HisKA"/>
    <property type="match status" value="1"/>
</dbReference>
<dbReference type="RefSeq" id="WP_015404965.1">
    <property type="nucleotide sequence ID" value="NC_020304.1"/>
</dbReference>
<evidence type="ECO:0000256" key="6">
    <source>
        <dbReference type="SAM" id="Phobius"/>
    </source>
</evidence>
<dbReference type="SMART" id="SM00387">
    <property type="entry name" value="HATPase_c"/>
    <property type="match status" value="1"/>
</dbReference>
<dbReference type="SUPFAM" id="SSF52172">
    <property type="entry name" value="CheY-like"/>
    <property type="match status" value="1"/>
</dbReference>
<accession>M1NI72</accession>